<dbReference type="EMBL" id="BNAS01000004">
    <property type="protein sequence ID" value="GHH75586.1"/>
    <property type="molecule type" value="Genomic_DNA"/>
</dbReference>
<keyword evidence="3" id="KW-1003">Cell membrane</keyword>
<reference evidence="10" key="1">
    <citation type="journal article" date="2014" name="Int. J. Syst. Evol. Microbiol.">
        <title>Complete genome sequence of Corynebacterium casei LMG S-19264T (=DSM 44701T), isolated from a smear-ripened cheese.</title>
        <authorList>
            <consortium name="US DOE Joint Genome Institute (JGI-PGF)"/>
            <person name="Walter F."/>
            <person name="Albersmeier A."/>
            <person name="Kalinowski J."/>
            <person name="Ruckert C."/>
        </authorList>
    </citation>
    <scope>NUCLEOTIDE SEQUENCE</scope>
    <source>
        <strain evidence="10">CGMCC 4.7398</strain>
    </source>
</reference>
<evidence type="ECO:0000256" key="5">
    <source>
        <dbReference type="ARBA" id="ARBA00022989"/>
    </source>
</evidence>
<evidence type="ECO:0000259" key="9">
    <source>
        <dbReference type="PROSITE" id="PS50928"/>
    </source>
</evidence>
<keyword evidence="6 7" id="KW-0472">Membrane</keyword>
<dbReference type="SUPFAM" id="SSF161098">
    <property type="entry name" value="MetI-like"/>
    <property type="match status" value="1"/>
</dbReference>
<comment type="caution">
    <text evidence="10">The sequence shown here is derived from an EMBL/GenBank/DDBJ whole genome shotgun (WGS) entry which is preliminary data.</text>
</comment>
<reference evidence="10" key="2">
    <citation type="submission" date="2020-09" db="EMBL/GenBank/DDBJ databases">
        <authorList>
            <person name="Sun Q."/>
            <person name="Zhou Y."/>
        </authorList>
    </citation>
    <scope>NUCLEOTIDE SEQUENCE</scope>
    <source>
        <strain evidence="10">CGMCC 4.7398</strain>
    </source>
</reference>
<feature type="domain" description="ABC transmembrane type-1" evidence="9">
    <location>
        <begin position="117"/>
        <end position="334"/>
    </location>
</feature>
<gene>
    <name evidence="10" type="ORF">GCM10017772_32310</name>
</gene>
<name>A0A919G181_9MICO</name>
<proteinExistence type="inferred from homology"/>
<feature type="transmembrane region" description="Helical" evidence="7">
    <location>
        <begin position="121"/>
        <end position="143"/>
    </location>
</feature>
<feature type="transmembrane region" description="Helical" evidence="7">
    <location>
        <begin position="205"/>
        <end position="229"/>
    </location>
</feature>
<evidence type="ECO:0000256" key="8">
    <source>
        <dbReference type="SAM" id="MobiDB-lite"/>
    </source>
</evidence>
<keyword evidence="4 7" id="KW-0812">Transmembrane</keyword>
<dbReference type="Pfam" id="PF00528">
    <property type="entry name" value="BPD_transp_1"/>
    <property type="match status" value="1"/>
</dbReference>
<evidence type="ECO:0000256" key="6">
    <source>
        <dbReference type="ARBA" id="ARBA00023136"/>
    </source>
</evidence>
<feature type="compositionally biased region" description="Polar residues" evidence="8">
    <location>
        <begin position="10"/>
        <end position="34"/>
    </location>
</feature>
<feature type="transmembrane region" description="Helical" evidence="7">
    <location>
        <begin position="53"/>
        <end position="75"/>
    </location>
</feature>
<dbReference type="PROSITE" id="PS50928">
    <property type="entry name" value="ABC_TM1"/>
    <property type="match status" value="1"/>
</dbReference>
<evidence type="ECO:0000256" key="7">
    <source>
        <dbReference type="RuleBase" id="RU363032"/>
    </source>
</evidence>
<feature type="region of interest" description="Disordered" evidence="8">
    <location>
        <begin position="1"/>
        <end position="42"/>
    </location>
</feature>
<dbReference type="CDD" id="cd06261">
    <property type="entry name" value="TM_PBP2"/>
    <property type="match status" value="1"/>
</dbReference>
<dbReference type="GO" id="GO:0005886">
    <property type="term" value="C:plasma membrane"/>
    <property type="evidence" value="ECO:0007669"/>
    <property type="project" value="UniProtKB-SubCell"/>
</dbReference>
<evidence type="ECO:0000256" key="2">
    <source>
        <dbReference type="ARBA" id="ARBA00022448"/>
    </source>
</evidence>
<dbReference type="InterPro" id="IPR050809">
    <property type="entry name" value="UgpAE/MalFG_permease"/>
</dbReference>
<feature type="transmembrane region" description="Helical" evidence="7">
    <location>
        <begin position="313"/>
        <end position="335"/>
    </location>
</feature>
<dbReference type="PANTHER" id="PTHR43227">
    <property type="entry name" value="BLL4140 PROTEIN"/>
    <property type="match status" value="1"/>
</dbReference>
<evidence type="ECO:0000313" key="10">
    <source>
        <dbReference type="EMBL" id="GHH75586.1"/>
    </source>
</evidence>
<dbReference type="Gene3D" id="1.10.3720.10">
    <property type="entry name" value="MetI-like"/>
    <property type="match status" value="1"/>
</dbReference>
<feature type="transmembrane region" description="Helical" evidence="7">
    <location>
        <begin position="155"/>
        <end position="175"/>
    </location>
</feature>
<dbReference type="AlphaFoldDB" id="A0A919G181"/>
<keyword evidence="2 7" id="KW-0813">Transport</keyword>
<sequence length="344" mass="38247">MPAVGARPGLSSQVSKGSTSEGRLSGRQDMSSVLQKPPAPTRQLIRQKRRPSYLPWLLLSASMILVGVMTGYPVVRLLVMSFQEYERAQLMGQPAEWVGLDNYATVLTDVEGFWTVLARSFALMVVLVVTTLVLGMLVALLMIRIGKGMRLLVSVGLLLAWAMPSLAATTVWGWVFDTQYGVVNNLLTAITGDRWFGHSWLLNPWSFFLILTCIVVWGAVPFVAFTLYAGLTQIPEEVMEAAQLDGASAFQRFRLIQVPYVRSIITVLVILSMIWDLKLFTQVFVLQDIGGDRELTNTIGVYVYQMGMAQGHYGLASAIGVIFVIVMLAISYPYVRRTLREEEL</sequence>
<evidence type="ECO:0000313" key="11">
    <source>
        <dbReference type="Proteomes" id="UP000627369"/>
    </source>
</evidence>
<protein>
    <submittedName>
        <fullName evidence="10">Sugar ABC transporter permease</fullName>
    </submittedName>
</protein>
<evidence type="ECO:0000256" key="4">
    <source>
        <dbReference type="ARBA" id="ARBA00022692"/>
    </source>
</evidence>
<dbReference type="GO" id="GO:0055085">
    <property type="term" value="P:transmembrane transport"/>
    <property type="evidence" value="ECO:0007669"/>
    <property type="project" value="InterPro"/>
</dbReference>
<organism evidence="10 11">
    <name type="scientific">Promicromonospora soli</name>
    <dbReference type="NCBI Taxonomy" id="2035533"/>
    <lineage>
        <taxon>Bacteria</taxon>
        <taxon>Bacillati</taxon>
        <taxon>Actinomycetota</taxon>
        <taxon>Actinomycetes</taxon>
        <taxon>Micrococcales</taxon>
        <taxon>Promicromonosporaceae</taxon>
        <taxon>Promicromonospora</taxon>
    </lineage>
</organism>
<evidence type="ECO:0000256" key="1">
    <source>
        <dbReference type="ARBA" id="ARBA00004651"/>
    </source>
</evidence>
<evidence type="ECO:0000256" key="3">
    <source>
        <dbReference type="ARBA" id="ARBA00022475"/>
    </source>
</evidence>
<dbReference type="InterPro" id="IPR035906">
    <property type="entry name" value="MetI-like_sf"/>
</dbReference>
<dbReference type="PANTHER" id="PTHR43227:SF8">
    <property type="entry name" value="DIACETYLCHITOBIOSE UPTAKE SYSTEM PERMEASE PROTEIN DASB"/>
    <property type="match status" value="1"/>
</dbReference>
<comment type="similarity">
    <text evidence="7">Belongs to the binding-protein-dependent transport system permease family.</text>
</comment>
<feature type="transmembrane region" description="Helical" evidence="7">
    <location>
        <begin position="260"/>
        <end position="277"/>
    </location>
</feature>
<comment type="subcellular location">
    <subcellularLocation>
        <location evidence="1 7">Cell membrane</location>
        <topology evidence="1 7">Multi-pass membrane protein</topology>
    </subcellularLocation>
</comment>
<keyword evidence="5 7" id="KW-1133">Transmembrane helix</keyword>
<dbReference type="InterPro" id="IPR000515">
    <property type="entry name" value="MetI-like"/>
</dbReference>
<accession>A0A919G181</accession>
<dbReference type="Proteomes" id="UP000627369">
    <property type="component" value="Unassembled WGS sequence"/>
</dbReference>
<keyword evidence="11" id="KW-1185">Reference proteome</keyword>